<keyword evidence="10 16" id="KW-1133">Transmembrane helix</keyword>
<sequence>MESDIDIVGDQVKINKLSIRDKMLLKRNFNRLRNNQNFQAGRVIADPGAVPQTGIRGGRSFTFWTMIGVLYAFALFNMFLTLGLMAMLRIGWGMEAMEMMPLIKMVKFYGDIDLGISQASRTPVFE</sequence>
<evidence type="ECO:0000256" key="6">
    <source>
        <dbReference type="ARBA" id="ARBA00022475"/>
    </source>
</evidence>
<evidence type="ECO:0000256" key="15">
    <source>
        <dbReference type="ARBA" id="ARBA00026041"/>
    </source>
</evidence>
<dbReference type="GO" id="GO:0007517">
    <property type="term" value="P:muscle organ development"/>
    <property type="evidence" value="ECO:0007669"/>
    <property type="project" value="InterPro"/>
</dbReference>
<keyword evidence="12" id="KW-1015">Disulfide bond</keyword>
<keyword evidence="9" id="KW-0735">Signal-anchor</keyword>
<name>A0A8D8ZGW1_9HEMI</name>
<dbReference type="PANTHER" id="PTHR21142">
    <property type="entry name" value="SARCOGLYCANS"/>
    <property type="match status" value="1"/>
</dbReference>
<dbReference type="AlphaFoldDB" id="A0A8D8ZGW1"/>
<evidence type="ECO:0000256" key="13">
    <source>
        <dbReference type="ARBA" id="ARBA00023180"/>
    </source>
</evidence>
<comment type="function">
    <text evidence="1">Component of the sarcoglycan complex, a subcomplex of the dystrophin-glycoprotein complex which forms a link between the F-actin cytoskeleton and the extracellular matrix.</text>
</comment>
<evidence type="ECO:0000256" key="9">
    <source>
        <dbReference type="ARBA" id="ARBA00022968"/>
    </source>
</evidence>
<organism evidence="17">
    <name type="scientific">Cacopsylla melanoneura</name>
    <dbReference type="NCBI Taxonomy" id="428564"/>
    <lineage>
        <taxon>Eukaryota</taxon>
        <taxon>Metazoa</taxon>
        <taxon>Ecdysozoa</taxon>
        <taxon>Arthropoda</taxon>
        <taxon>Hexapoda</taxon>
        <taxon>Insecta</taxon>
        <taxon>Pterygota</taxon>
        <taxon>Neoptera</taxon>
        <taxon>Paraneoptera</taxon>
        <taxon>Hemiptera</taxon>
        <taxon>Sternorrhyncha</taxon>
        <taxon>Psylloidea</taxon>
        <taxon>Psyllidae</taxon>
        <taxon>Psyllinae</taxon>
        <taxon>Cacopsylla</taxon>
    </lineage>
</organism>
<evidence type="ECO:0000313" key="17">
    <source>
        <dbReference type="EMBL" id="CAG6747227.1"/>
    </source>
</evidence>
<dbReference type="InterPro" id="IPR027659">
    <property type="entry name" value="Sgcb"/>
</dbReference>
<evidence type="ECO:0000256" key="1">
    <source>
        <dbReference type="ARBA" id="ARBA00002860"/>
    </source>
</evidence>
<protein>
    <recommendedName>
        <fullName evidence="5">Beta-sarcoglycan</fullName>
    </recommendedName>
</protein>
<keyword evidence="8 16" id="KW-0812">Transmembrane</keyword>
<evidence type="ECO:0000256" key="8">
    <source>
        <dbReference type="ARBA" id="ARBA00022692"/>
    </source>
</evidence>
<keyword evidence="13" id="KW-0325">Glycoprotein</keyword>
<evidence type="ECO:0000256" key="5">
    <source>
        <dbReference type="ARBA" id="ARBA00015329"/>
    </source>
</evidence>
<evidence type="ECO:0000256" key="14">
    <source>
        <dbReference type="ARBA" id="ARBA00023212"/>
    </source>
</evidence>
<comment type="similarity">
    <text evidence="4">Belongs to the sarcoglycan beta/delta/gamma/zeta family.</text>
</comment>
<comment type="subcellular location">
    <subcellularLocation>
        <location evidence="3">Cell membrane</location>
        <location evidence="3">Sarcolemma</location>
        <topology evidence="3">Single-pass type II membrane protein</topology>
    </subcellularLocation>
    <subcellularLocation>
        <location evidence="2">Cytoplasm</location>
        <location evidence="2">Cytoskeleton</location>
    </subcellularLocation>
</comment>
<evidence type="ECO:0000256" key="12">
    <source>
        <dbReference type="ARBA" id="ARBA00023157"/>
    </source>
</evidence>
<dbReference type="EMBL" id="HBUF01513341">
    <property type="protein sequence ID" value="CAG6747227.1"/>
    <property type="molecule type" value="Transcribed_RNA"/>
</dbReference>
<accession>A0A8D8ZGW1</accession>
<dbReference type="Pfam" id="PF04790">
    <property type="entry name" value="Sarcoglycan_1"/>
    <property type="match status" value="1"/>
</dbReference>
<feature type="transmembrane region" description="Helical" evidence="16">
    <location>
        <begin position="63"/>
        <end position="90"/>
    </location>
</feature>
<dbReference type="GO" id="GO:0005856">
    <property type="term" value="C:cytoskeleton"/>
    <property type="evidence" value="ECO:0007669"/>
    <property type="project" value="UniProtKB-SubCell"/>
</dbReference>
<evidence type="ECO:0000256" key="2">
    <source>
        <dbReference type="ARBA" id="ARBA00004245"/>
    </source>
</evidence>
<dbReference type="GO" id="GO:0016012">
    <property type="term" value="C:sarcoglycan complex"/>
    <property type="evidence" value="ECO:0007669"/>
    <property type="project" value="InterPro"/>
</dbReference>
<keyword evidence="14" id="KW-0206">Cytoskeleton</keyword>
<keyword evidence="11 16" id="KW-0472">Membrane</keyword>
<proteinExistence type="inferred from homology"/>
<dbReference type="InterPro" id="IPR006875">
    <property type="entry name" value="Sarcoglycan"/>
</dbReference>
<evidence type="ECO:0000256" key="3">
    <source>
        <dbReference type="ARBA" id="ARBA00004274"/>
    </source>
</evidence>
<evidence type="ECO:0000256" key="11">
    <source>
        <dbReference type="ARBA" id="ARBA00023136"/>
    </source>
</evidence>
<evidence type="ECO:0000256" key="4">
    <source>
        <dbReference type="ARBA" id="ARBA00007574"/>
    </source>
</evidence>
<keyword evidence="7" id="KW-0963">Cytoplasm</keyword>
<dbReference type="GO" id="GO:0042383">
    <property type="term" value="C:sarcolemma"/>
    <property type="evidence" value="ECO:0007669"/>
    <property type="project" value="UniProtKB-SubCell"/>
</dbReference>
<keyword evidence="6" id="KW-1003">Cell membrane</keyword>
<evidence type="ECO:0000256" key="16">
    <source>
        <dbReference type="SAM" id="Phobius"/>
    </source>
</evidence>
<reference evidence="17" key="1">
    <citation type="submission" date="2021-05" db="EMBL/GenBank/DDBJ databases">
        <authorList>
            <person name="Alioto T."/>
            <person name="Alioto T."/>
            <person name="Gomez Garrido J."/>
        </authorList>
    </citation>
    <scope>NUCLEOTIDE SEQUENCE</scope>
</reference>
<comment type="subunit">
    <text evidence="15">Cross-link to form 2 major subcomplexes: one consisting of SGCB, SGCD and SGCG and the other consisting of SGCB and SGCD. The association between SGCB and SGCG is particularly strong while SGCA is loosely associated with the other sarcoglycans.</text>
</comment>
<dbReference type="PANTHER" id="PTHR21142:SF2">
    <property type="entry name" value="BETA-SARCOGLYCAN"/>
    <property type="match status" value="1"/>
</dbReference>
<evidence type="ECO:0000256" key="10">
    <source>
        <dbReference type="ARBA" id="ARBA00022989"/>
    </source>
</evidence>
<evidence type="ECO:0000256" key="7">
    <source>
        <dbReference type="ARBA" id="ARBA00022490"/>
    </source>
</evidence>